<dbReference type="AlphaFoldDB" id="A0A1W1IAP2"/>
<dbReference type="OrthoDB" id="9790710at2"/>
<organism evidence="5 6">
    <name type="scientific">Nitrospira japonica</name>
    <dbReference type="NCBI Taxonomy" id="1325564"/>
    <lineage>
        <taxon>Bacteria</taxon>
        <taxon>Pseudomonadati</taxon>
        <taxon>Nitrospirota</taxon>
        <taxon>Nitrospiria</taxon>
        <taxon>Nitrospirales</taxon>
        <taxon>Nitrospiraceae</taxon>
        <taxon>Nitrospira</taxon>
    </lineage>
</organism>
<accession>A0A1W1IAP2</accession>
<proteinExistence type="predicted"/>
<dbReference type="InterPro" id="IPR001296">
    <property type="entry name" value="Glyco_trans_1"/>
</dbReference>
<keyword evidence="2" id="KW-0808">Transferase</keyword>
<reference evidence="5 6" key="1">
    <citation type="submission" date="2017-03" db="EMBL/GenBank/DDBJ databases">
        <authorList>
            <person name="Afonso C.L."/>
            <person name="Miller P.J."/>
            <person name="Scott M.A."/>
            <person name="Spackman E."/>
            <person name="Goraichik I."/>
            <person name="Dimitrov K.M."/>
            <person name="Suarez D.L."/>
            <person name="Swayne D.E."/>
        </authorList>
    </citation>
    <scope>NUCLEOTIDE SEQUENCE [LARGE SCALE GENOMIC DNA]</scope>
    <source>
        <strain evidence="5">Genome sequencing of Nitrospira japonica strain NJ11</strain>
    </source>
</reference>
<keyword evidence="6" id="KW-1185">Reference proteome</keyword>
<evidence type="ECO:0000313" key="5">
    <source>
        <dbReference type="EMBL" id="SLM49969.1"/>
    </source>
</evidence>
<name>A0A1W1IAP2_9BACT</name>
<protein>
    <recommendedName>
        <fullName evidence="7">Glycosyltransferase</fullName>
    </recommendedName>
</protein>
<dbReference type="Proteomes" id="UP000192042">
    <property type="component" value="Chromosome I"/>
</dbReference>
<dbReference type="Pfam" id="PF13439">
    <property type="entry name" value="Glyco_transf_4"/>
    <property type="match status" value="1"/>
</dbReference>
<dbReference type="SUPFAM" id="SSF53756">
    <property type="entry name" value="UDP-Glycosyltransferase/glycogen phosphorylase"/>
    <property type="match status" value="1"/>
</dbReference>
<evidence type="ECO:0000256" key="2">
    <source>
        <dbReference type="ARBA" id="ARBA00022679"/>
    </source>
</evidence>
<gene>
    <name evidence="5" type="ORF">NSJP_3802</name>
</gene>
<evidence type="ECO:0000313" key="6">
    <source>
        <dbReference type="Proteomes" id="UP000192042"/>
    </source>
</evidence>
<dbReference type="CDD" id="cd03811">
    <property type="entry name" value="GT4_GT28_WabH-like"/>
    <property type="match status" value="1"/>
</dbReference>
<evidence type="ECO:0000259" key="4">
    <source>
        <dbReference type="Pfam" id="PF13439"/>
    </source>
</evidence>
<evidence type="ECO:0008006" key="7">
    <source>
        <dbReference type="Google" id="ProtNLM"/>
    </source>
</evidence>
<evidence type="ECO:0000256" key="1">
    <source>
        <dbReference type="ARBA" id="ARBA00022676"/>
    </source>
</evidence>
<dbReference type="PANTHER" id="PTHR12526">
    <property type="entry name" value="GLYCOSYLTRANSFERASE"/>
    <property type="match status" value="1"/>
</dbReference>
<dbReference type="Pfam" id="PF00534">
    <property type="entry name" value="Glycos_transf_1"/>
    <property type="match status" value="1"/>
</dbReference>
<dbReference type="Gene3D" id="3.40.50.2000">
    <property type="entry name" value="Glycogen Phosphorylase B"/>
    <property type="match status" value="2"/>
</dbReference>
<feature type="domain" description="Glycosyltransferase subfamily 4-like N-terminal" evidence="4">
    <location>
        <begin position="27"/>
        <end position="184"/>
    </location>
</feature>
<evidence type="ECO:0000259" key="3">
    <source>
        <dbReference type="Pfam" id="PF00534"/>
    </source>
</evidence>
<dbReference type="InterPro" id="IPR028098">
    <property type="entry name" value="Glyco_trans_4-like_N"/>
</dbReference>
<dbReference type="KEGG" id="nja:NSJP_3802"/>
<sequence length="376" mass="41333">MMMEFGDPQLRPHSCRLLYLVGQLGRGGLERQLCYLLRILDRKRYRPAVMLWNPSPNDIYLSDLAALEVPIHPVPTGAGASAKLSYCRSLVRRLSPEVIHSYSFYTNFAAYYAAVGTQAICLGSIRSNFLFEQNKAGPWLGRLSSLFPRHHISNNLQAAETIWRSTGIFRPGTLSVVRNGVDLDLFSKVPPPLGGVPLILSVGSLLPIKRWDRLLTMVRELKRRKLRFMVQVAGEGPLRKMLEGQAQELHVADCLEFLGAVRDIPTLLAKANFLVHTSDAEGCPNVVMEAMAAGRAVVATDAGDVRHLIENGASGFVVSPGDDAALADRAAALLTDQLLCQSMGENARARAERDFSVHGLVSRTLDAYKAAGWKDE</sequence>
<dbReference type="GO" id="GO:0016757">
    <property type="term" value="F:glycosyltransferase activity"/>
    <property type="evidence" value="ECO:0007669"/>
    <property type="project" value="UniProtKB-KW"/>
</dbReference>
<keyword evidence="1" id="KW-0328">Glycosyltransferase</keyword>
<dbReference type="RefSeq" id="WP_080888137.1">
    <property type="nucleotide sequence ID" value="NZ_LT828648.1"/>
</dbReference>
<feature type="domain" description="Glycosyl transferase family 1" evidence="3">
    <location>
        <begin position="195"/>
        <end position="349"/>
    </location>
</feature>
<dbReference type="PANTHER" id="PTHR12526:SF510">
    <property type="entry name" value="D-INOSITOL 3-PHOSPHATE GLYCOSYLTRANSFERASE"/>
    <property type="match status" value="1"/>
</dbReference>
<dbReference type="STRING" id="1325564.NSJP_3802"/>
<dbReference type="EMBL" id="LT828648">
    <property type="protein sequence ID" value="SLM49969.1"/>
    <property type="molecule type" value="Genomic_DNA"/>
</dbReference>